<dbReference type="EMBL" id="PDCK01000044">
    <property type="protein sequence ID" value="PRQ25719.1"/>
    <property type="molecule type" value="Genomic_DNA"/>
</dbReference>
<protein>
    <submittedName>
        <fullName evidence="2">Uncharacterized protein</fullName>
    </submittedName>
</protein>
<dbReference type="PANTHER" id="PTHR38932:SF2">
    <property type="entry name" value="DUF3741 DOMAIN-CONTAINING PROTEIN"/>
    <property type="match status" value="1"/>
</dbReference>
<dbReference type="AlphaFoldDB" id="A0A2P6PUV7"/>
<accession>A0A2P6PUV7</accession>
<feature type="compositionally biased region" description="Polar residues" evidence="1">
    <location>
        <begin position="82"/>
        <end position="126"/>
    </location>
</feature>
<dbReference type="Proteomes" id="UP000238479">
    <property type="component" value="Chromosome 6"/>
</dbReference>
<organism evidence="2 3">
    <name type="scientific">Rosa chinensis</name>
    <name type="common">China rose</name>
    <dbReference type="NCBI Taxonomy" id="74649"/>
    <lineage>
        <taxon>Eukaryota</taxon>
        <taxon>Viridiplantae</taxon>
        <taxon>Streptophyta</taxon>
        <taxon>Embryophyta</taxon>
        <taxon>Tracheophyta</taxon>
        <taxon>Spermatophyta</taxon>
        <taxon>Magnoliopsida</taxon>
        <taxon>eudicotyledons</taxon>
        <taxon>Gunneridae</taxon>
        <taxon>Pentapetalae</taxon>
        <taxon>rosids</taxon>
        <taxon>fabids</taxon>
        <taxon>Rosales</taxon>
        <taxon>Rosaceae</taxon>
        <taxon>Rosoideae</taxon>
        <taxon>Rosoideae incertae sedis</taxon>
        <taxon>Rosa</taxon>
    </lineage>
</organism>
<sequence length="136" mass="14486">MKASVPNVPAGQPLSSSKEKSRRLDKDAKPDVRACSAVQPRPRAVLSSPDNDGMIGLVNKLIDKQPSASKVPNTKERVPAAQRQQSKTSPSPMSMTKGSNRAVSNKTGLVQSKVQKTMIGKQQQASVGMGKSIFTT</sequence>
<dbReference type="Gramene" id="PRQ25719">
    <property type="protein sequence ID" value="PRQ25719"/>
    <property type="gene ID" value="RchiOBHm_Chr6g0286731"/>
</dbReference>
<evidence type="ECO:0000256" key="1">
    <source>
        <dbReference type="SAM" id="MobiDB-lite"/>
    </source>
</evidence>
<evidence type="ECO:0000313" key="3">
    <source>
        <dbReference type="Proteomes" id="UP000238479"/>
    </source>
</evidence>
<reference evidence="2 3" key="1">
    <citation type="journal article" date="2018" name="Nat. Genet.">
        <title>The Rosa genome provides new insights in the design of modern roses.</title>
        <authorList>
            <person name="Bendahmane M."/>
        </authorList>
    </citation>
    <scope>NUCLEOTIDE SEQUENCE [LARGE SCALE GENOMIC DNA]</scope>
    <source>
        <strain evidence="3">cv. Old Blush</strain>
    </source>
</reference>
<evidence type="ECO:0000313" key="2">
    <source>
        <dbReference type="EMBL" id="PRQ25719.1"/>
    </source>
</evidence>
<feature type="compositionally biased region" description="Basic and acidic residues" evidence="1">
    <location>
        <begin position="17"/>
        <end position="32"/>
    </location>
</feature>
<comment type="caution">
    <text evidence="2">The sequence shown here is derived from an EMBL/GenBank/DDBJ whole genome shotgun (WGS) entry which is preliminary data.</text>
</comment>
<proteinExistence type="predicted"/>
<gene>
    <name evidence="2" type="ORF">RchiOBHm_Chr6g0286731</name>
</gene>
<feature type="region of interest" description="Disordered" evidence="1">
    <location>
        <begin position="1"/>
        <end position="136"/>
    </location>
</feature>
<name>A0A2P6PUV7_ROSCH</name>
<dbReference type="PANTHER" id="PTHR38932">
    <property type="entry name" value="BNAC03G64660D PROTEIN"/>
    <property type="match status" value="1"/>
</dbReference>
<keyword evidence="3" id="KW-1185">Reference proteome</keyword>